<keyword evidence="2" id="KW-0677">Repeat</keyword>
<evidence type="ECO:0000313" key="5">
    <source>
        <dbReference type="EMBL" id="WDR02680.1"/>
    </source>
</evidence>
<name>A0ABY7YNN3_9HYPH</name>
<evidence type="ECO:0000256" key="2">
    <source>
        <dbReference type="ARBA" id="ARBA00022737"/>
    </source>
</evidence>
<proteinExistence type="predicted"/>
<feature type="domain" description="Rhodanese" evidence="4">
    <location>
        <begin position="164"/>
        <end position="274"/>
    </location>
</feature>
<evidence type="ECO:0000256" key="3">
    <source>
        <dbReference type="RuleBase" id="RU000507"/>
    </source>
</evidence>
<evidence type="ECO:0000259" key="4">
    <source>
        <dbReference type="PROSITE" id="PS50206"/>
    </source>
</evidence>
<dbReference type="InterPro" id="IPR036873">
    <property type="entry name" value="Rhodanese-like_dom_sf"/>
</dbReference>
<dbReference type="GO" id="GO:0016784">
    <property type="term" value="F:3-mercaptopyruvate sulfurtransferase activity"/>
    <property type="evidence" value="ECO:0007669"/>
    <property type="project" value="UniProtKB-EC"/>
</dbReference>
<dbReference type="RefSeq" id="WP_282219082.1">
    <property type="nucleotide sequence ID" value="NZ_CP118246.1"/>
</dbReference>
<feature type="domain" description="Rhodanese" evidence="4">
    <location>
        <begin position="17"/>
        <end position="134"/>
    </location>
</feature>
<gene>
    <name evidence="5" type="primary">sseA</name>
    <name evidence="5" type="ORF">PSQ19_00055</name>
</gene>
<protein>
    <recommendedName>
        <fullName evidence="3">Sulfurtransferase</fullName>
    </recommendedName>
</protein>
<dbReference type="PANTHER" id="PTHR11364">
    <property type="entry name" value="THIOSULFATE SULFERTANSFERASE"/>
    <property type="match status" value="1"/>
</dbReference>
<keyword evidence="6" id="KW-1185">Reference proteome</keyword>
<dbReference type="InterPro" id="IPR001763">
    <property type="entry name" value="Rhodanese-like_dom"/>
</dbReference>
<dbReference type="Pfam" id="PF00581">
    <property type="entry name" value="Rhodanese"/>
    <property type="match status" value="2"/>
</dbReference>
<dbReference type="PROSITE" id="PS50206">
    <property type="entry name" value="RHODANESE_3"/>
    <property type="match status" value="2"/>
</dbReference>
<dbReference type="InterPro" id="IPR045078">
    <property type="entry name" value="TST/MPST-like"/>
</dbReference>
<keyword evidence="1 3" id="KW-0808">Transferase</keyword>
<organism evidence="5 6">
    <name type="scientific">Devosia algicola</name>
    <dbReference type="NCBI Taxonomy" id="3026418"/>
    <lineage>
        <taxon>Bacteria</taxon>
        <taxon>Pseudomonadati</taxon>
        <taxon>Pseudomonadota</taxon>
        <taxon>Alphaproteobacteria</taxon>
        <taxon>Hyphomicrobiales</taxon>
        <taxon>Devosiaceae</taxon>
        <taxon>Devosia</taxon>
    </lineage>
</organism>
<accession>A0ABY7YNN3</accession>
<reference evidence="5 6" key="1">
    <citation type="submission" date="2023-02" db="EMBL/GenBank/DDBJ databases">
        <title>Devosia algicola sp. nov., isolated from the phycosphere of marine algae.</title>
        <authorList>
            <person name="Kim J.M."/>
            <person name="Lee J.K."/>
            <person name="Choi B.J."/>
            <person name="Bayburt H."/>
            <person name="Jeon C.O."/>
        </authorList>
    </citation>
    <scope>NUCLEOTIDE SEQUENCE [LARGE SCALE GENOMIC DNA]</scope>
    <source>
        <strain evidence="5 6">G20-9</strain>
    </source>
</reference>
<dbReference type="CDD" id="cd01448">
    <property type="entry name" value="TST_Repeat_1"/>
    <property type="match status" value="1"/>
</dbReference>
<dbReference type="CDD" id="cd01449">
    <property type="entry name" value="TST_Repeat_2"/>
    <property type="match status" value="1"/>
</dbReference>
<dbReference type="Gene3D" id="3.40.250.10">
    <property type="entry name" value="Rhodanese-like domain"/>
    <property type="match status" value="2"/>
</dbReference>
<evidence type="ECO:0000256" key="1">
    <source>
        <dbReference type="ARBA" id="ARBA00022679"/>
    </source>
</evidence>
<dbReference type="NCBIfam" id="NF008557">
    <property type="entry name" value="PRK11493.1"/>
    <property type="match status" value="1"/>
</dbReference>
<dbReference type="EMBL" id="CP118246">
    <property type="protein sequence ID" value="WDR02680.1"/>
    <property type="molecule type" value="Genomic_DNA"/>
</dbReference>
<dbReference type="SMART" id="SM00450">
    <property type="entry name" value="RHOD"/>
    <property type="match status" value="2"/>
</dbReference>
<dbReference type="PANTHER" id="PTHR11364:SF27">
    <property type="entry name" value="SULFURTRANSFERASE"/>
    <property type="match status" value="1"/>
</dbReference>
<dbReference type="PROSITE" id="PS00683">
    <property type="entry name" value="RHODANESE_2"/>
    <property type="match status" value="1"/>
</dbReference>
<dbReference type="InterPro" id="IPR001307">
    <property type="entry name" value="Thiosulphate_STrfase_CS"/>
</dbReference>
<evidence type="ECO:0000313" key="6">
    <source>
        <dbReference type="Proteomes" id="UP001220530"/>
    </source>
</evidence>
<dbReference type="PROSITE" id="PS00380">
    <property type="entry name" value="RHODANESE_1"/>
    <property type="match status" value="1"/>
</dbReference>
<dbReference type="SUPFAM" id="SSF52821">
    <property type="entry name" value="Rhodanese/Cell cycle control phosphatase"/>
    <property type="match status" value="2"/>
</dbReference>
<sequence>MNQSPLISVRELAVLLGQRGVSIVDASWHMPIEQRDPNAEYLCAHIPGAVFFDIDAIADQTSGLPHMLAAEKIFGAAVSDLGINQDDKIIVYDSVGLFSAARIWWNFRIAGVRQVYVLDGGLPAWRDLGLPLEKGAPAKTPGRFPAHYNRALVRSFEQMLANAQSGDEQIIDARAGDRFRGEMAEPRAGLASGHILGSLSLPFTNLIVNGRLRPADELRRAFAEIEINLEQPVVTTCGSGVTAAVLALALSVIGRNDVAIYDGSWSEWGGRPESADLIATGK</sequence>
<dbReference type="Proteomes" id="UP001220530">
    <property type="component" value="Chromosome"/>
</dbReference>